<reference evidence="3 4" key="1">
    <citation type="journal article" date="2014" name="Genome Biol.">
        <title>Transcriptome and methylome profiling reveals relics of genome dominance in the mesopolyploid Brassica oleracea.</title>
        <authorList>
            <person name="Parkin I.A."/>
            <person name="Koh C."/>
            <person name="Tang H."/>
            <person name="Robinson S.J."/>
            <person name="Kagale S."/>
            <person name="Clarke W.E."/>
            <person name="Town C.D."/>
            <person name="Nixon J."/>
            <person name="Krishnakumar V."/>
            <person name="Bidwell S.L."/>
            <person name="Denoeud F."/>
            <person name="Belcram H."/>
            <person name="Links M.G."/>
            <person name="Just J."/>
            <person name="Clarke C."/>
            <person name="Bender T."/>
            <person name="Huebert T."/>
            <person name="Mason A.S."/>
            <person name="Pires J.C."/>
            <person name="Barker G."/>
            <person name="Moore J."/>
            <person name="Walley P.G."/>
            <person name="Manoli S."/>
            <person name="Batley J."/>
            <person name="Edwards D."/>
            <person name="Nelson M.N."/>
            <person name="Wang X."/>
            <person name="Paterson A.H."/>
            <person name="King G."/>
            <person name="Bancroft I."/>
            <person name="Chalhoub B."/>
            <person name="Sharpe A.G."/>
        </authorList>
    </citation>
    <scope>NUCLEOTIDE SEQUENCE</scope>
    <source>
        <strain evidence="3 4">cv. TO1000</strain>
    </source>
</reference>
<dbReference type="PANTHER" id="PTHR31973:SF187">
    <property type="entry name" value="MUTATOR TRANSPOSASE MUDRA PROTEIN"/>
    <property type="match status" value="1"/>
</dbReference>
<evidence type="ECO:0008006" key="5">
    <source>
        <dbReference type="Google" id="ProtNLM"/>
    </source>
</evidence>
<feature type="domain" description="MULE transposase" evidence="2">
    <location>
        <begin position="331"/>
        <end position="425"/>
    </location>
</feature>
<dbReference type="STRING" id="109376.A0A0D3AAV9"/>
<evidence type="ECO:0000313" key="4">
    <source>
        <dbReference type="Proteomes" id="UP000032141"/>
    </source>
</evidence>
<dbReference type="HOGENOM" id="CLU_006767_8_3_1"/>
<feature type="domain" description="Transposase MuDR plant" evidence="1">
    <location>
        <begin position="136"/>
        <end position="198"/>
    </location>
</feature>
<dbReference type="Gramene" id="Bo1g098740.1">
    <property type="protein sequence ID" value="Bo1g098740.1"/>
    <property type="gene ID" value="Bo1g098740"/>
</dbReference>
<accession>A0A0D3AAV9</accession>
<evidence type="ECO:0000259" key="2">
    <source>
        <dbReference type="Pfam" id="PF10551"/>
    </source>
</evidence>
<organism evidence="3 4">
    <name type="scientific">Brassica oleracea var. oleracea</name>
    <dbReference type="NCBI Taxonomy" id="109376"/>
    <lineage>
        <taxon>Eukaryota</taxon>
        <taxon>Viridiplantae</taxon>
        <taxon>Streptophyta</taxon>
        <taxon>Embryophyta</taxon>
        <taxon>Tracheophyta</taxon>
        <taxon>Spermatophyta</taxon>
        <taxon>Magnoliopsida</taxon>
        <taxon>eudicotyledons</taxon>
        <taxon>Gunneridae</taxon>
        <taxon>Pentapetalae</taxon>
        <taxon>rosids</taxon>
        <taxon>malvids</taxon>
        <taxon>Brassicales</taxon>
        <taxon>Brassicaceae</taxon>
        <taxon>Brassiceae</taxon>
        <taxon>Brassica</taxon>
    </lineage>
</organism>
<dbReference type="Pfam" id="PF03108">
    <property type="entry name" value="DBD_Tnp_Mut"/>
    <property type="match status" value="1"/>
</dbReference>
<reference evidence="3" key="2">
    <citation type="submission" date="2015-03" db="UniProtKB">
        <authorList>
            <consortium name="EnsemblPlants"/>
        </authorList>
    </citation>
    <scope>IDENTIFICATION</scope>
</reference>
<evidence type="ECO:0000313" key="3">
    <source>
        <dbReference type="EnsemblPlants" id="Bo1g098740.1"/>
    </source>
</evidence>
<dbReference type="InterPro" id="IPR004332">
    <property type="entry name" value="Transposase_MuDR"/>
</dbReference>
<dbReference type="InterPro" id="IPR018289">
    <property type="entry name" value="MULE_transposase_dom"/>
</dbReference>
<sequence length="633" mass="71854">MVSDDFGIDLTLVNLELSYLPSELINTLESPSVIISNDRQVKNFLTYVRTKPSTRLCVCLQSKYENLNREARVNLNNQASGAAIMEGHTNENSDVNFGETNFDEQDIERDESDDEKMCDIKGSKGHNVRFALLDIVKKGQHFSSKMLLKATFEICAMKHNFDYKVVRSDTKIWYIRCADEDCSWRVRAEGLKGSSYFIIRKYVAEHSCAPSARNKSVRTASAKTIGNLIMHKYDGVKAGPKCNDIIELMRGEHGIEVSKSLAWDAREYAINTMRGIPETVYAKIPKYLYMMKEANHGSHTSYETDKDGRFRFLFISFGQCVRGFYRAIRKVIVLDGTFLKSKFKGVLLVATALDGNSNLYPLAFGVVDSENDLSWNWFMRQLKVVVADEQSLAFVFDRNTSLGKAIANVYPQSHHGICIHHLLNNVVTYYHGKCLVGLVAKASKAYRVADFQKIFTDICSISPAIGKYLIEADVRKWARCQFPGFRFDIRTNNPAESMNSALRSPREFPIIPLLDSIREMMTRWHAIKAGFSVGRQVHSLTDEKYTTSSWISVYEGSINPISVPEDAWIVPEHVEKANVLLPESRRAAGRRKKRRYETVEHKIRSQGSKGSTKRKCSRCGIEGHNRSTCDRAI</sequence>
<dbReference type="AlphaFoldDB" id="A0A0D3AAV9"/>
<name>A0A0D3AAV9_BRAOL</name>
<dbReference type="EnsemblPlants" id="Bo1g098740.1">
    <property type="protein sequence ID" value="Bo1g098740.1"/>
    <property type="gene ID" value="Bo1g098740"/>
</dbReference>
<dbReference type="OMA" id="PNWNRTL"/>
<dbReference type="eggNOG" id="ENOG502RJNC">
    <property type="taxonomic scope" value="Eukaryota"/>
</dbReference>
<keyword evidence="4" id="KW-1185">Reference proteome</keyword>
<evidence type="ECO:0000259" key="1">
    <source>
        <dbReference type="Pfam" id="PF03108"/>
    </source>
</evidence>
<dbReference type="Pfam" id="PF10551">
    <property type="entry name" value="MULE"/>
    <property type="match status" value="1"/>
</dbReference>
<proteinExistence type="predicted"/>
<protein>
    <recommendedName>
        <fullName evidence="5">CCHC-type domain-containing protein</fullName>
    </recommendedName>
</protein>
<dbReference type="PANTHER" id="PTHR31973">
    <property type="entry name" value="POLYPROTEIN, PUTATIVE-RELATED"/>
    <property type="match status" value="1"/>
</dbReference>
<dbReference type="Proteomes" id="UP000032141">
    <property type="component" value="Chromosome C1"/>
</dbReference>